<name>A0A8K0WKK9_9HYPO</name>
<comment type="caution">
    <text evidence="2">The sequence shown here is derived from an EMBL/GenBank/DDBJ whole genome shotgun (WGS) entry which is preliminary data.</text>
</comment>
<feature type="transmembrane region" description="Helical" evidence="1">
    <location>
        <begin position="88"/>
        <end position="108"/>
    </location>
</feature>
<sequence length="277" mass="29921">MAARSELPLTETDVETSAAPSIKSRTWSSTLAMDIDKHHADIPVVLCSFVSGLCDSVAFSASTVFVSMQTGNTIFLALGASSLPSNVPYMWIRALTSIGAFLLGVFCWSKLRHIRPISKGTLAANFFVQSLFIFIAASLGQSDVVPVLEDLHLAEEYARDERFDFVTLAPIALLAFQFGGQIVTSRQLGYNEVPTNVLTSVYCDLMSDPGLFSSASNPKRNRRASAVVLMLTGGIIGGWMGWSPAGMTTALWIGGGVKFIIALAWLQWKVKESGSQK</sequence>
<dbReference type="PANTHER" id="PTHR37488">
    <property type="entry name" value="DUF1275 DOMAIN-CONTAINING PROTEIN"/>
    <property type="match status" value="1"/>
</dbReference>
<proteinExistence type="predicted"/>
<feature type="transmembrane region" description="Helical" evidence="1">
    <location>
        <begin position="224"/>
        <end position="243"/>
    </location>
</feature>
<dbReference type="Proteomes" id="UP000813444">
    <property type="component" value="Unassembled WGS sequence"/>
</dbReference>
<protein>
    <submittedName>
        <fullName evidence="2">DUF1275 domain protein</fullName>
    </submittedName>
</protein>
<gene>
    <name evidence="2" type="ORF">B0I35DRAFT_414344</name>
</gene>
<dbReference type="AlphaFoldDB" id="A0A8K0WKK9"/>
<evidence type="ECO:0000313" key="3">
    <source>
        <dbReference type="Proteomes" id="UP000813444"/>
    </source>
</evidence>
<keyword evidence="1" id="KW-0812">Transmembrane</keyword>
<evidence type="ECO:0000256" key="1">
    <source>
        <dbReference type="SAM" id="Phobius"/>
    </source>
</evidence>
<dbReference type="OrthoDB" id="5288586at2759"/>
<evidence type="ECO:0000313" key="2">
    <source>
        <dbReference type="EMBL" id="KAH7304773.1"/>
    </source>
</evidence>
<feature type="transmembrane region" description="Helical" evidence="1">
    <location>
        <begin position="249"/>
        <end position="268"/>
    </location>
</feature>
<reference evidence="2" key="1">
    <citation type="journal article" date="2021" name="Nat. Commun.">
        <title>Genetic determinants of endophytism in the Arabidopsis root mycobiome.</title>
        <authorList>
            <person name="Mesny F."/>
            <person name="Miyauchi S."/>
            <person name="Thiergart T."/>
            <person name="Pickel B."/>
            <person name="Atanasova L."/>
            <person name="Karlsson M."/>
            <person name="Huettel B."/>
            <person name="Barry K.W."/>
            <person name="Haridas S."/>
            <person name="Chen C."/>
            <person name="Bauer D."/>
            <person name="Andreopoulos W."/>
            <person name="Pangilinan J."/>
            <person name="LaButti K."/>
            <person name="Riley R."/>
            <person name="Lipzen A."/>
            <person name="Clum A."/>
            <person name="Drula E."/>
            <person name="Henrissat B."/>
            <person name="Kohler A."/>
            <person name="Grigoriev I.V."/>
            <person name="Martin F.M."/>
            <person name="Hacquard S."/>
        </authorList>
    </citation>
    <scope>NUCLEOTIDE SEQUENCE</scope>
    <source>
        <strain evidence="2">MPI-CAGE-CH-0235</strain>
    </source>
</reference>
<keyword evidence="1" id="KW-0472">Membrane</keyword>
<dbReference type="PANTHER" id="PTHR37488:SF7">
    <property type="entry name" value="DUF1275 DOMAIN PROTEIN"/>
    <property type="match status" value="1"/>
</dbReference>
<dbReference type="EMBL" id="JAGPNK010000021">
    <property type="protein sequence ID" value="KAH7304773.1"/>
    <property type="molecule type" value="Genomic_DNA"/>
</dbReference>
<organism evidence="2 3">
    <name type="scientific">Stachybotrys elegans</name>
    <dbReference type="NCBI Taxonomy" id="80388"/>
    <lineage>
        <taxon>Eukaryota</taxon>
        <taxon>Fungi</taxon>
        <taxon>Dikarya</taxon>
        <taxon>Ascomycota</taxon>
        <taxon>Pezizomycotina</taxon>
        <taxon>Sordariomycetes</taxon>
        <taxon>Hypocreomycetidae</taxon>
        <taxon>Hypocreales</taxon>
        <taxon>Stachybotryaceae</taxon>
        <taxon>Stachybotrys</taxon>
    </lineage>
</organism>
<feature type="transmembrane region" description="Helical" evidence="1">
    <location>
        <begin position="42"/>
        <end position="68"/>
    </location>
</feature>
<accession>A0A8K0WKK9</accession>
<keyword evidence="3" id="KW-1185">Reference proteome</keyword>
<keyword evidence="1" id="KW-1133">Transmembrane helix</keyword>
<dbReference type="InterPro" id="IPR010699">
    <property type="entry name" value="DUF1275"/>
</dbReference>
<dbReference type="Pfam" id="PF06912">
    <property type="entry name" value="DUF1275"/>
    <property type="match status" value="1"/>
</dbReference>